<dbReference type="InterPro" id="IPR036156">
    <property type="entry name" value="Beta-gal/glucu_dom_sf"/>
</dbReference>
<dbReference type="Pfam" id="PF02836">
    <property type="entry name" value="Glyco_hydro_2_C"/>
    <property type="match status" value="1"/>
</dbReference>
<dbReference type="Gene3D" id="2.60.120.260">
    <property type="entry name" value="Galactose-binding domain-like"/>
    <property type="match status" value="1"/>
</dbReference>
<dbReference type="InterPro" id="IPR023232">
    <property type="entry name" value="Glyco_hydro_2_AS"/>
</dbReference>
<dbReference type="Proteomes" id="UP000075418">
    <property type="component" value="Unassembled WGS sequence"/>
</dbReference>
<dbReference type="GO" id="GO:0019391">
    <property type="term" value="P:glucuronoside catabolic process"/>
    <property type="evidence" value="ECO:0007669"/>
    <property type="project" value="TreeGrafter"/>
</dbReference>
<dbReference type="EC" id="3.2.1.31" evidence="2"/>
<dbReference type="PROSITE" id="PS00608">
    <property type="entry name" value="GLYCOSYL_HYDROL_F2_2"/>
    <property type="match status" value="1"/>
</dbReference>
<proteinExistence type="inferred from homology"/>
<name>A0A151A298_9STAP</name>
<feature type="domain" description="Glycoside hydrolase family 2 immunoglobulin-like beta-sandwich" evidence="7">
    <location>
        <begin position="182"/>
        <end position="273"/>
    </location>
</feature>
<dbReference type="Pfam" id="PF02837">
    <property type="entry name" value="Glyco_hydro_2_N"/>
    <property type="match status" value="1"/>
</dbReference>
<dbReference type="RefSeq" id="WP_061853674.1">
    <property type="nucleotide sequence ID" value="NZ_LUGM01000002.1"/>
</dbReference>
<dbReference type="AlphaFoldDB" id="A0A151A298"/>
<protein>
    <recommendedName>
        <fullName evidence="3">Beta-glucuronidase</fullName>
        <ecNumber evidence="2">3.2.1.31</ecNumber>
    </recommendedName>
</protein>
<dbReference type="FunFam" id="3.20.20.80:FF:000080">
    <property type="entry name" value="Beta-glucuronidase UidA"/>
    <property type="match status" value="1"/>
</dbReference>
<dbReference type="InterPro" id="IPR006102">
    <property type="entry name" value="Ig-like_GH2"/>
</dbReference>
<gene>
    <name evidence="10" type="ORF">A0131_01275</name>
</gene>
<feature type="domain" description="Glycosyl hydrolases family 2 sugar binding" evidence="9">
    <location>
        <begin position="14"/>
        <end position="180"/>
    </location>
</feature>
<dbReference type="NCBIfam" id="NF007538">
    <property type="entry name" value="PRK10150.1"/>
    <property type="match status" value="1"/>
</dbReference>
<evidence type="ECO:0000256" key="1">
    <source>
        <dbReference type="ARBA" id="ARBA00007401"/>
    </source>
</evidence>
<evidence type="ECO:0000256" key="6">
    <source>
        <dbReference type="RuleBase" id="RU361154"/>
    </source>
</evidence>
<dbReference type="SUPFAM" id="SSF49303">
    <property type="entry name" value="beta-Galactosidase/glucuronidase domain"/>
    <property type="match status" value="1"/>
</dbReference>
<evidence type="ECO:0000256" key="2">
    <source>
        <dbReference type="ARBA" id="ARBA00012761"/>
    </source>
</evidence>
<accession>A0A151A298</accession>
<dbReference type="PROSITE" id="PS00719">
    <property type="entry name" value="GLYCOSYL_HYDROL_F2_1"/>
    <property type="match status" value="1"/>
</dbReference>
<dbReference type="InterPro" id="IPR013783">
    <property type="entry name" value="Ig-like_fold"/>
</dbReference>
<reference evidence="10 11" key="1">
    <citation type="submission" date="2016-02" db="EMBL/GenBank/DDBJ databases">
        <title>Draft genome sequence of hydrocarbon degrading Staphylococcus saprophyticus Strain CNV2, isolated from crude-oil contaminated soil from Noonmati Oil Refinery, Guwahati, Assam, India.</title>
        <authorList>
            <person name="Mukherjee A."/>
            <person name="Chettri B."/>
            <person name="Langpoklakpam J."/>
            <person name="Singh A.K."/>
            <person name="Chattopadhyay D.J."/>
        </authorList>
    </citation>
    <scope>NUCLEOTIDE SEQUENCE [LARGE SCALE GENOMIC DNA]</scope>
    <source>
        <strain evidence="10 11">CNV2</strain>
    </source>
</reference>
<dbReference type="SUPFAM" id="SSF51445">
    <property type="entry name" value="(Trans)glycosidases"/>
    <property type="match status" value="1"/>
</dbReference>
<dbReference type="InterPro" id="IPR023230">
    <property type="entry name" value="Glyco_hydro_2_CS"/>
</dbReference>
<evidence type="ECO:0000256" key="4">
    <source>
        <dbReference type="ARBA" id="ARBA00022801"/>
    </source>
</evidence>
<dbReference type="PRINTS" id="PR00132">
    <property type="entry name" value="GLHYDRLASE2"/>
</dbReference>
<evidence type="ECO:0000256" key="3">
    <source>
        <dbReference type="ARBA" id="ARBA00016205"/>
    </source>
</evidence>
<dbReference type="SUPFAM" id="SSF49785">
    <property type="entry name" value="Galactose-binding domain-like"/>
    <property type="match status" value="1"/>
</dbReference>
<feature type="domain" description="Glycoside hydrolase family 2 catalytic" evidence="8">
    <location>
        <begin position="275"/>
        <end position="589"/>
    </location>
</feature>
<dbReference type="Pfam" id="PF00703">
    <property type="entry name" value="Glyco_hydro_2"/>
    <property type="match status" value="1"/>
</dbReference>
<evidence type="ECO:0000313" key="10">
    <source>
        <dbReference type="EMBL" id="KYH13443.1"/>
    </source>
</evidence>
<dbReference type="Gene3D" id="3.20.20.80">
    <property type="entry name" value="Glycosidases"/>
    <property type="match status" value="1"/>
</dbReference>
<evidence type="ECO:0000259" key="8">
    <source>
        <dbReference type="Pfam" id="PF02836"/>
    </source>
</evidence>
<dbReference type="FunFam" id="2.60.40.10:FF:001198">
    <property type="entry name" value="Beta-glucuronidase UidA"/>
    <property type="match status" value="1"/>
</dbReference>
<evidence type="ECO:0000259" key="9">
    <source>
        <dbReference type="Pfam" id="PF02837"/>
    </source>
</evidence>
<comment type="similarity">
    <text evidence="1 6">Belongs to the glycosyl hydrolase 2 family.</text>
</comment>
<organism evidence="10 11">
    <name type="scientific">Staphylococcus kloosii</name>
    <dbReference type="NCBI Taxonomy" id="29384"/>
    <lineage>
        <taxon>Bacteria</taxon>
        <taxon>Bacillati</taxon>
        <taxon>Bacillota</taxon>
        <taxon>Bacilli</taxon>
        <taxon>Bacillales</taxon>
        <taxon>Staphylococcaceae</taxon>
        <taxon>Staphylococcus</taxon>
    </lineage>
</organism>
<dbReference type="InterPro" id="IPR017853">
    <property type="entry name" value="GH"/>
</dbReference>
<evidence type="ECO:0000259" key="7">
    <source>
        <dbReference type="Pfam" id="PF00703"/>
    </source>
</evidence>
<dbReference type="InterPro" id="IPR006101">
    <property type="entry name" value="Glyco_hydro_2"/>
</dbReference>
<dbReference type="InterPro" id="IPR006103">
    <property type="entry name" value="Glyco_hydro_2_cat"/>
</dbReference>
<keyword evidence="5 6" id="KW-0326">Glycosidase</keyword>
<sequence length="596" mass="67940">MLYPITNEHRSIIDLNGLWSFKLENVGDVIDATKPLVTNQVMAVPGSYNEQGVTKEIRNHVGNVWYEREFTIPKVLKEERVVLRFGSATHQATVYIDGVEVTSHKGGFLPFEVALDEQFSHGTHRLTVCVNNILDETTLPVGLYSESTDKNGDTVRKNEPNFDFFNYAGLHRPVKIYTTPQTHIEDITVVPEVFPSYANVNYQVETNAQSDVQVRLLDAEQNVVAKTTGTKGTIEVKDPHLWQPLNAYLYNLEVSLVDNGEVVDQYTERFGIRSVEVKDGQFLINNEPFYFKGFGKHEDTYYNGRGMNEVANVMDFNLIKWIGGNSFRTSHYPYSEEMMRLADEQGLVVIDETTAVGVHLNFNAVLDGTNKRDTFKEIGTQEAHESVIKELIARDKNYACVVMWSVANEPASMEEGAKEYFEPLVNLARECDPQNRPVTIVTLLTAQPDNCLVQDLVDVLCLNRYYGWYTQTADLDAAKTALANEMDEWGGKQPNKPIMFTEYGADTVAGLHATDDILFTEEYQVRYYEANHEVVDKYPQFIGEHTWNFADFETSNGLIRVQGNRKGIFTRERRPKAVAHYFKKRWENIPDFGYKS</sequence>
<dbReference type="GO" id="GO:0004566">
    <property type="term" value="F:beta-glucuronidase activity"/>
    <property type="evidence" value="ECO:0007669"/>
    <property type="project" value="UniProtKB-EC"/>
</dbReference>
<dbReference type="Gene3D" id="2.60.40.10">
    <property type="entry name" value="Immunoglobulins"/>
    <property type="match status" value="1"/>
</dbReference>
<keyword evidence="4 6" id="KW-0378">Hydrolase</keyword>
<dbReference type="PANTHER" id="PTHR10066:SF67">
    <property type="entry name" value="BETA-GLUCURONIDASE"/>
    <property type="match status" value="1"/>
</dbReference>
<dbReference type="EMBL" id="LUGM01000002">
    <property type="protein sequence ID" value="KYH13443.1"/>
    <property type="molecule type" value="Genomic_DNA"/>
</dbReference>
<dbReference type="InterPro" id="IPR006104">
    <property type="entry name" value="Glyco_hydro_2_N"/>
</dbReference>
<comment type="caution">
    <text evidence="10">The sequence shown here is derived from an EMBL/GenBank/DDBJ whole genome shotgun (WGS) entry which is preliminary data.</text>
</comment>
<evidence type="ECO:0000256" key="5">
    <source>
        <dbReference type="ARBA" id="ARBA00023295"/>
    </source>
</evidence>
<dbReference type="InterPro" id="IPR008979">
    <property type="entry name" value="Galactose-bd-like_sf"/>
</dbReference>
<dbReference type="GO" id="GO:0030246">
    <property type="term" value="F:carbohydrate binding"/>
    <property type="evidence" value="ECO:0007669"/>
    <property type="project" value="TreeGrafter"/>
</dbReference>
<dbReference type="GO" id="GO:0005975">
    <property type="term" value="P:carbohydrate metabolic process"/>
    <property type="evidence" value="ECO:0007669"/>
    <property type="project" value="InterPro"/>
</dbReference>
<evidence type="ECO:0000313" key="11">
    <source>
        <dbReference type="Proteomes" id="UP000075418"/>
    </source>
</evidence>
<dbReference type="PANTHER" id="PTHR10066">
    <property type="entry name" value="BETA-GLUCURONIDASE"/>
    <property type="match status" value="1"/>
</dbReference>